<dbReference type="AlphaFoldDB" id="A0A7W3T0Z8"/>
<dbReference type="GO" id="GO:0016301">
    <property type="term" value="F:kinase activity"/>
    <property type="evidence" value="ECO:0007669"/>
    <property type="project" value="UniProtKB-KW"/>
</dbReference>
<organism evidence="3 4">
    <name type="scientific">Streptomyces calidiresistens</name>
    <dbReference type="NCBI Taxonomy" id="1485586"/>
    <lineage>
        <taxon>Bacteria</taxon>
        <taxon>Bacillati</taxon>
        <taxon>Actinomycetota</taxon>
        <taxon>Actinomycetes</taxon>
        <taxon>Kitasatosporales</taxon>
        <taxon>Streptomycetaceae</taxon>
        <taxon>Streptomyces</taxon>
    </lineage>
</organism>
<gene>
    <name evidence="3" type="ORF">FOE67_05085</name>
</gene>
<evidence type="ECO:0000256" key="1">
    <source>
        <dbReference type="SAM" id="MobiDB-lite"/>
    </source>
</evidence>
<feature type="region of interest" description="Disordered" evidence="1">
    <location>
        <begin position="1"/>
        <end position="28"/>
    </location>
</feature>
<dbReference type="Proteomes" id="UP000530234">
    <property type="component" value="Unassembled WGS sequence"/>
</dbReference>
<sequence length="298" mass="31793">MQTAPDRRNPWRNRDRGSCTESLRDRCPGGEQLPGGGEVLIVIDPVARRVDGESVRIARDVLCAGADDARVCLLEPDRPGSMARALARRGHRRVVVVGDDRALLWAVRLLHGRGELDERPLGVVPVGPAPTVAVARSLGVPPDPVHASRAVLHGPTRPVDALEDDAGELVLGVLGIPAPPPSTVPPPRSWWRPARRPEVPPPPAQRLRVEADGKVLADVDRPVRQVSLSAEDGLAAVVVRPGSGDPAVVARAKRVTVSGPGFSYRADAGDRGPERTRTWLARPGAMRLSLPAVRAGRV</sequence>
<proteinExistence type="predicted"/>
<keyword evidence="3" id="KW-0418">Kinase</keyword>
<dbReference type="InterPro" id="IPR016064">
    <property type="entry name" value="NAD/diacylglycerol_kinase_sf"/>
</dbReference>
<dbReference type="EMBL" id="VKHS01000063">
    <property type="protein sequence ID" value="MBB0228903.1"/>
    <property type="molecule type" value="Genomic_DNA"/>
</dbReference>
<dbReference type="InterPro" id="IPR001206">
    <property type="entry name" value="Diacylglycerol_kinase_cat_dom"/>
</dbReference>
<evidence type="ECO:0000313" key="3">
    <source>
        <dbReference type="EMBL" id="MBB0228903.1"/>
    </source>
</evidence>
<dbReference type="SUPFAM" id="SSF111331">
    <property type="entry name" value="NAD kinase/diacylglycerol kinase-like"/>
    <property type="match status" value="1"/>
</dbReference>
<dbReference type="InterPro" id="IPR017438">
    <property type="entry name" value="ATP-NAD_kinase_N"/>
</dbReference>
<reference evidence="4" key="1">
    <citation type="submission" date="2019-10" db="EMBL/GenBank/DDBJ databases">
        <title>Streptomyces sp. nov., a novel actinobacterium isolated from alkaline environment.</title>
        <authorList>
            <person name="Golinska P."/>
        </authorList>
    </citation>
    <scope>NUCLEOTIDE SEQUENCE [LARGE SCALE GENOMIC DNA]</scope>
    <source>
        <strain evidence="4">DSM 42108</strain>
    </source>
</reference>
<evidence type="ECO:0000259" key="2">
    <source>
        <dbReference type="Pfam" id="PF00781"/>
    </source>
</evidence>
<protein>
    <submittedName>
        <fullName evidence="3">Diacylglycerol kinase</fullName>
    </submittedName>
</protein>
<dbReference type="Gene3D" id="3.40.50.10330">
    <property type="entry name" value="Probable inorganic polyphosphate/atp-NAD kinase, domain 1"/>
    <property type="match status" value="1"/>
</dbReference>
<feature type="region of interest" description="Disordered" evidence="1">
    <location>
        <begin position="183"/>
        <end position="204"/>
    </location>
</feature>
<comment type="caution">
    <text evidence="3">The sequence shown here is derived from an EMBL/GenBank/DDBJ whole genome shotgun (WGS) entry which is preliminary data.</text>
</comment>
<keyword evidence="4" id="KW-1185">Reference proteome</keyword>
<feature type="domain" description="DAGKc" evidence="2">
    <location>
        <begin position="78"/>
        <end position="162"/>
    </location>
</feature>
<dbReference type="Pfam" id="PF00781">
    <property type="entry name" value="DAGK_cat"/>
    <property type="match status" value="1"/>
</dbReference>
<name>A0A7W3T0Z8_9ACTN</name>
<accession>A0A7W3T0Z8</accession>
<evidence type="ECO:0000313" key="4">
    <source>
        <dbReference type="Proteomes" id="UP000530234"/>
    </source>
</evidence>
<keyword evidence="3" id="KW-0808">Transferase</keyword>